<evidence type="ECO:0000313" key="2">
    <source>
        <dbReference type="EMBL" id="OSD07025.1"/>
    </source>
</evidence>
<accession>A0A1Y2J0T6</accession>
<feature type="compositionally biased region" description="Basic residues" evidence="1">
    <location>
        <begin position="132"/>
        <end position="145"/>
    </location>
</feature>
<protein>
    <submittedName>
        <fullName evidence="2">Uncharacterized protein</fullName>
    </submittedName>
</protein>
<name>A0A1Y2J0T6_TRAC3</name>
<dbReference type="Proteomes" id="UP000193067">
    <property type="component" value="Unassembled WGS sequence"/>
</dbReference>
<dbReference type="AlphaFoldDB" id="A0A1Y2J0T6"/>
<feature type="region of interest" description="Disordered" evidence="1">
    <location>
        <begin position="121"/>
        <end position="157"/>
    </location>
</feature>
<evidence type="ECO:0000313" key="3">
    <source>
        <dbReference type="Proteomes" id="UP000193067"/>
    </source>
</evidence>
<proteinExistence type="predicted"/>
<keyword evidence="3" id="KW-1185">Reference proteome</keyword>
<dbReference type="EMBL" id="KZ084089">
    <property type="protein sequence ID" value="OSD07025.1"/>
    <property type="molecule type" value="Genomic_DNA"/>
</dbReference>
<evidence type="ECO:0000256" key="1">
    <source>
        <dbReference type="SAM" id="MobiDB-lite"/>
    </source>
</evidence>
<reference evidence="2 3" key="1">
    <citation type="journal article" date="2015" name="Biotechnol. Biofuels">
        <title>Enhanced degradation of softwood versus hardwood by the white-rot fungus Pycnoporus coccineus.</title>
        <authorList>
            <person name="Couturier M."/>
            <person name="Navarro D."/>
            <person name="Chevret D."/>
            <person name="Henrissat B."/>
            <person name="Piumi F."/>
            <person name="Ruiz-Duenas F.J."/>
            <person name="Martinez A.T."/>
            <person name="Grigoriev I.V."/>
            <person name="Riley R."/>
            <person name="Lipzen A."/>
            <person name="Berrin J.G."/>
            <person name="Master E.R."/>
            <person name="Rosso M.N."/>
        </authorList>
    </citation>
    <scope>NUCLEOTIDE SEQUENCE [LARGE SCALE GENOMIC DNA]</scope>
    <source>
        <strain evidence="2 3">BRFM310</strain>
    </source>
</reference>
<organism evidence="2 3">
    <name type="scientific">Trametes coccinea (strain BRFM310)</name>
    <name type="common">Pycnoporus coccineus</name>
    <dbReference type="NCBI Taxonomy" id="1353009"/>
    <lineage>
        <taxon>Eukaryota</taxon>
        <taxon>Fungi</taxon>
        <taxon>Dikarya</taxon>
        <taxon>Basidiomycota</taxon>
        <taxon>Agaricomycotina</taxon>
        <taxon>Agaricomycetes</taxon>
        <taxon>Polyporales</taxon>
        <taxon>Polyporaceae</taxon>
        <taxon>Trametes</taxon>
    </lineage>
</organism>
<gene>
    <name evidence="2" type="ORF">PYCCODRAFT_788142</name>
</gene>
<sequence length="157" mass="17259">MRMPMPMTTTMTSRVHPRSDCSACVCCWKLGKAKVADEGRPAERLLVAQETSAWRHPPGPHRAGLGRVRVSSRCSALPAAGRSVACAGSDLSMCRARVPILCSVRWETRRAMMGSRRHCRGLPAKVGNAHGHAPKRQRRSQRGRRALGGEHQGGRFR</sequence>